<gene>
    <name evidence="2" type="ORF">A5810_001869</name>
</gene>
<evidence type="ECO:0000256" key="1">
    <source>
        <dbReference type="SAM" id="Coils"/>
    </source>
</evidence>
<sequence>MEQTNNSKLRTEYNQKIIETEQQIDVLTHTKRQLQDLSELLEGDLVRDLRNLQNLNQELVSGGNREASWFQEDLTDRQRKLKQYLQQKNQEFNQECFSMTEQLNEERIQFQEERNKLPWD</sequence>
<evidence type="ECO:0000313" key="3">
    <source>
        <dbReference type="Proteomes" id="UP000194885"/>
    </source>
</evidence>
<dbReference type="EMBL" id="NGKW01000003">
    <property type="protein sequence ID" value="OTN93990.1"/>
    <property type="molecule type" value="Genomic_DNA"/>
</dbReference>
<evidence type="ECO:0000313" key="2">
    <source>
        <dbReference type="EMBL" id="OTN93990.1"/>
    </source>
</evidence>
<protein>
    <submittedName>
        <fullName evidence="2">Uncharacterized protein</fullName>
    </submittedName>
</protein>
<dbReference type="RefSeq" id="WP_086323479.1">
    <property type="nucleotide sequence ID" value="NZ_NGKW01000003.1"/>
</dbReference>
<feature type="coiled-coil region" evidence="1">
    <location>
        <begin position="17"/>
        <end position="91"/>
    </location>
</feature>
<dbReference type="Proteomes" id="UP000194885">
    <property type="component" value="Unassembled WGS sequence"/>
</dbReference>
<keyword evidence="1" id="KW-0175">Coiled coil</keyword>
<organism evidence="2 3">
    <name type="scientific">Enterococcus faecium</name>
    <name type="common">Streptococcus faecium</name>
    <dbReference type="NCBI Taxonomy" id="1352"/>
    <lineage>
        <taxon>Bacteria</taxon>
        <taxon>Bacillati</taxon>
        <taxon>Bacillota</taxon>
        <taxon>Bacilli</taxon>
        <taxon>Lactobacillales</taxon>
        <taxon>Enterococcaceae</taxon>
        <taxon>Enterococcus</taxon>
    </lineage>
</organism>
<accession>A0A242BFQ1</accession>
<comment type="caution">
    <text evidence="2">The sequence shown here is derived from an EMBL/GenBank/DDBJ whole genome shotgun (WGS) entry which is preliminary data.</text>
</comment>
<name>A0A242BFQ1_ENTFC</name>
<proteinExistence type="predicted"/>
<dbReference type="AlphaFoldDB" id="A0A242BFQ1"/>
<reference evidence="2 3" key="1">
    <citation type="submission" date="2017-05" db="EMBL/GenBank/DDBJ databases">
        <title>The Genome Sequence of Enterococcus faecium 7H8_DIV0219.</title>
        <authorList>
            <consortium name="The Broad Institute Genomics Platform"/>
            <consortium name="The Broad Institute Genomic Center for Infectious Diseases"/>
            <person name="Earl A."/>
            <person name="Manson A."/>
            <person name="Schwartman J."/>
            <person name="Gilmore M."/>
            <person name="Abouelleil A."/>
            <person name="Cao P."/>
            <person name="Chapman S."/>
            <person name="Cusick C."/>
            <person name="Shea T."/>
            <person name="Young S."/>
            <person name="Neafsey D."/>
            <person name="Nusbaum C."/>
            <person name="Birren B."/>
        </authorList>
    </citation>
    <scope>NUCLEOTIDE SEQUENCE [LARGE SCALE GENOMIC DNA]</scope>
    <source>
        <strain evidence="2 3">7H8_DIV0219</strain>
    </source>
</reference>